<accession>A0AAI9ZH96</accession>
<comment type="caution">
    <text evidence="1">The sequence shown here is derived from an EMBL/GenBank/DDBJ whole genome shotgun (WGS) entry which is preliminary data.</text>
</comment>
<reference evidence="1" key="1">
    <citation type="submission" date="2021-06" db="EMBL/GenBank/DDBJ databases">
        <title>Comparative genomics, transcriptomics and evolutionary studies reveal genomic signatures of adaptation to plant cell wall in hemibiotrophic fungi.</title>
        <authorList>
            <consortium name="DOE Joint Genome Institute"/>
            <person name="Baroncelli R."/>
            <person name="Diaz J.F."/>
            <person name="Benocci T."/>
            <person name="Peng M."/>
            <person name="Battaglia E."/>
            <person name="Haridas S."/>
            <person name="Andreopoulos W."/>
            <person name="Labutti K."/>
            <person name="Pangilinan J."/>
            <person name="Floch G.L."/>
            <person name="Makela M.R."/>
            <person name="Henrissat B."/>
            <person name="Grigoriev I.V."/>
            <person name="Crouch J.A."/>
            <person name="De Vries R.P."/>
            <person name="Sukno S.A."/>
            <person name="Thon M.R."/>
        </authorList>
    </citation>
    <scope>NUCLEOTIDE SEQUENCE</scope>
    <source>
        <strain evidence="1">CBS 102054</strain>
    </source>
</reference>
<dbReference type="AlphaFoldDB" id="A0AAI9ZH96"/>
<evidence type="ECO:0000313" key="1">
    <source>
        <dbReference type="EMBL" id="KAK1623391.1"/>
    </source>
</evidence>
<gene>
    <name evidence="1" type="ORF">BDP81DRAFT_439453</name>
</gene>
<proteinExistence type="predicted"/>
<dbReference type="RefSeq" id="XP_060439386.1">
    <property type="nucleotide sequence ID" value="XM_060591403.1"/>
</dbReference>
<dbReference type="GeneID" id="85476265"/>
<organism evidence="1 2">
    <name type="scientific">Colletotrichum phormii</name>
    <dbReference type="NCBI Taxonomy" id="359342"/>
    <lineage>
        <taxon>Eukaryota</taxon>
        <taxon>Fungi</taxon>
        <taxon>Dikarya</taxon>
        <taxon>Ascomycota</taxon>
        <taxon>Pezizomycotina</taxon>
        <taxon>Sordariomycetes</taxon>
        <taxon>Hypocreomycetidae</taxon>
        <taxon>Glomerellales</taxon>
        <taxon>Glomerellaceae</taxon>
        <taxon>Colletotrichum</taxon>
        <taxon>Colletotrichum acutatum species complex</taxon>
    </lineage>
</organism>
<keyword evidence="2" id="KW-1185">Reference proteome</keyword>
<sequence>MLAVRAPYPYESTRILAVIHSALHFCISVSYFLPHRHVSFTSPYLFIPFVVTNQPIHHMSDCHVHRYAIAHTLNREYTAIKYLGCNHNHHNLADVRFLFVLAGNWEWEASRGDWKRECRLAPELSDESLVSQSVSPSAPPAPCHVHGMAHVPS</sequence>
<dbReference type="Proteomes" id="UP001243989">
    <property type="component" value="Unassembled WGS sequence"/>
</dbReference>
<dbReference type="EMBL" id="JAHMHQ010000029">
    <property type="protein sequence ID" value="KAK1623391.1"/>
    <property type="molecule type" value="Genomic_DNA"/>
</dbReference>
<evidence type="ECO:0000313" key="2">
    <source>
        <dbReference type="Proteomes" id="UP001243989"/>
    </source>
</evidence>
<protein>
    <submittedName>
        <fullName evidence="1">Uncharacterized protein</fullName>
    </submittedName>
</protein>
<name>A0AAI9ZH96_9PEZI</name>